<evidence type="ECO:0000256" key="1">
    <source>
        <dbReference type="ARBA" id="ARBA00004651"/>
    </source>
</evidence>
<accession>A0A1G7Q8S3</accession>
<dbReference type="EMBL" id="FMZW01000092">
    <property type="protein sequence ID" value="SDF94349.1"/>
    <property type="molecule type" value="Genomic_DNA"/>
</dbReference>
<dbReference type="PANTHER" id="PTHR11795">
    <property type="entry name" value="BRANCHED-CHAIN AMINO ACID TRANSPORT SYSTEM PERMEASE PROTEIN LIVH"/>
    <property type="match status" value="1"/>
</dbReference>
<evidence type="ECO:0000256" key="7">
    <source>
        <dbReference type="ARBA" id="ARBA00023136"/>
    </source>
</evidence>
<name>A0A1G7Q8S3_9BRAD</name>
<evidence type="ECO:0000256" key="4">
    <source>
        <dbReference type="ARBA" id="ARBA00022692"/>
    </source>
</evidence>
<keyword evidence="3" id="KW-1003">Cell membrane</keyword>
<evidence type="ECO:0000256" key="8">
    <source>
        <dbReference type="ARBA" id="ARBA00037998"/>
    </source>
</evidence>
<proteinExistence type="inferred from homology"/>
<dbReference type="InterPro" id="IPR052157">
    <property type="entry name" value="BCAA_transport_permease"/>
</dbReference>
<sequence>MNLVALLLNALTLTAILMILALGLAIIFGLMNVINLSHGEFVTIGAYTLSVVQALGGSYWLALIVAPVVGGALGLVIERLLIRFLYKRPFAAIFATWGLSLVLKQLILLSFGPAPVQVTAPIVGSVTILGESYPGYRLLLIAIAAVLISGCVIGFKHLRLGLDIRAVIQNRPIAAAMGINTERVYAIAFALGVALAAFAGVLIAPLVVVIAQMGENLLARSFFVVILGGFGNIAGVAVGSSFVGGLETLLSYNLPVTLSQALVLLLAIIIIRFRPQGLVGA</sequence>
<dbReference type="GO" id="GO:0005886">
    <property type="term" value="C:plasma membrane"/>
    <property type="evidence" value="ECO:0007669"/>
    <property type="project" value="UniProtKB-SubCell"/>
</dbReference>
<gene>
    <name evidence="9" type="ORF">SAMN05216337_10927</name>
</gene>
<keyword evidence="2" id="KW-0813">Transport</keyword>
<evidence type="ECO:0000256" key="6">
    <source>
        <dbReference type="ARBA" id="ARBA00022989"/>
    </source>
</evidence>
<dbReference type="AlphaFoldDB" id="A0A1G7Q8S3"/>
<dbReference type="Proteomes" id="UP000199245">
    <property type="component" value="Unassembled WGS sequence"/>
</dbReference>
<evidence type="ECO:0000313" key="9">
    <source>
        <dbReference type="EMBL" id="SDF94349.1"/>
    </source>
</evidence>
<dbReference type="PANTHER" id="PTHR11795:SF447">
    <property type="entry name" value="ABC TRANSPORTER PERMEASE PROTEIN"/>
    <property type="match status" value="1"/>
</dbReference>
<dbReference type="CDD" id="cd06582">
    <property type="entry name" value="TM_PBP1_LivH_like"/>
    <property type="match status" value="1"/>
</dbReference>
<keyword evidence="5" id="KW-0029">Amino-acid transport</keyword>
<evidence type="ECO:0000256" key="2">
    <source>
        <dbReference type="ARBA" id="ARBA00022448"/>
    </source>
</evidence>
<reference evidence="9 10" key="1">
    <citation type="submission" date="2016-10" db="EMBL/GenBank/DDBJ databases">
        <authorList>
            <person name="de Groot N.N."/>
        </authorList>
    </citation>
    <scope>NUCLEOTIDE SEQUENCE [LARGE SCALE GENOMIC DNA]</scope>
    <source>
        <strain evidence="9 10">R5</strain>
    </source>
</reference>
<keyword evidence="4" id="KW-0812">Transmembrane</keyword>
<dbReference type="GO" id="GO:0006865">
    <property type="term" value="P:amino acid transport"/>
    <property type="evidence" value="ECO:0007669"/>
    <property type="project" value="UniProtKB-KW"/>
</dbReference>
<dbReference type="InterPro" id="IPR001851">
    <property type="entry name" value="ABC_transp_permease"/>
</dbReference>
<comment type="subcellular location">
    <subcellularLocation>
        <location evidence="1">Cell membrane</location>
        <topology evidence="1">Multi-pass membrane protein</topology>
    </subcellularLocation>
</comment>
<evidence type="ECO:0000313" key="10">
    <source>
        <dbReference type="Proteomes" id="UP000199245"/>
    </source>
</evidence>
<keyword evidence="7" id="KW-0472">Membrane</keyword>
<dbReference type="GO" id="GO:0022857">
    <property type="term" value="F:transmembrane transporter activity"/>
    <property type="evidence" value="ECO:0007669"/>
    <property type="project" value="InterPro"/>
</dbReference>
<dbReference type="RefSeq" id="WP_092090519.1">
    <property type="nucleotide sequence ID" value="NZ_FMZW01000092.1"/>
</dbReference>
<evidence type="ECO:0000256" key="3">
    <source>
        <dbReference type="ARBA" id="ARBA00022475"/>
    </source>
</evidence>
<protein>
    <submittedName>
        <fullName evidence="9">Amino acid/amide ABC transporter membrane protein 1, HAAT family</fullName>
    </submittedName>
</protein>
<dbReference type="Pfam" id="PF02653">
    <property type="entry name" value="BPD_transp_2"/>
    <property type="match status" value="1"/>
</dbReference>
<organism evidence="9 10">
    <name type="scientific">Bradyrhizobium brasilense</name>
    <dbReference type="NCBI Taxonomy" id="1419277"/>
    <lineage>
        <taxon>Bacteria</taxon>
        <taxon>Pseudomonadati</taxon>
        <taxon>Pseudomonadota</taxon>
        <taxon>Alphaproteobacteria</taxon>
        <taxon>Hyphomicrobiales</taxon>
        <taxon>Nitrobacteraceae</taxon>
        <taxon>Bradyrhizobium</taxon>
    </lineage>
</organism>
<keyword evidence="6" id="KW-1133">Transmembrane helix</keyword>
<evidence type="ECO:0000256" key="5">
    <source>
        <dbReference type="ARBA" id="ARBA00022970"/>
    </source>
</evidence>
<comment type="similarity">
    <text evidence="8">Belongs to the binding-protein-dependent transport system permease family. LivHM subfamily.</text>
</comment>